<reference evidence="4" key="1">
    <citation type="submission" date="2022-06" db="EMBL/GenBank/DDBJ databases">
        <title>WGS of actinobacteria.</title>
        <authorList>
            <person name="Thawai C."/>
        </authorList>
    </citation>
    <scope>NUCLEOTIDE SEQUENCE</scope>
    <source>
        <strain evidence="4">AA8</strain>
    </source>
</reference>
<keyword evidence="5" id="KW-1185">Reference proteome</keyword>
<proteinExistence type="inferred from homology"/>
<evidence type="ECO:0000256" key="1">
    <source>
        <dbReference type="ARBA" id="ARBA00022987"/>
    </source>
</evidence>
<dbReference type="Pfam" id="PF06386">
    <property type="entry name" value="GvpL_GvpF"/>
    <property type="match status" value="1"/>
</dbReference>
<comment type="similarity">
    <text evidence="3">Belongs to the gas vesicle GvpF/GvpL family.</text>
</comment>
<evidence type="ECO:0000313" key="4">
    <source>
        <dbReference type="EMBL" id="MCQ8771883.1"/>
    </source>
</evidence>
<keyword evidence="1" id="KW-0304">Gas vesicle</keyword>
<dbReference type="GO" id="GO:0031411">
    <property type="term" value="C:gas vesicle"/>
    <property type="evidence" value="ECO:0007669"/>
    <property type="project" value="UniProtKB-SubCell"/>
</dbReference>
<name>A0A9X2RMH8_9ACTN</name>
<dbReference type="RefSeq" id="WP_168094612.1">
    <property type="nucleotide sequence ID" value="NZ_JAATER010000277.1"/>
</dbReference>
<dbReference type="InterPro" id="IPR009430">
    <property type="entry name" value="GvpL/GvpF"/>
</dbReference>
<protein>
    <submittedName>
        <fullName evidence="4">GvpL/GvpF family gas vesicle protein</fullName>
    </submittedName>
</protein>
<dbReference type="GO" id="GO:0031412">
    <property type="term" value="P:gas vesicle organization"/>
    <property type="evidence" value="ECO:0007669"/>
    <property type="project" value="InterPro"/>
</dbReference>
<comment type="caution">
    <text evidence="4">The sequence shown here is derived from an EMBL/GenBank/DDBJ whole genome shotgun (WGS) entry which is preliminary data.</text>
</comment>
<evidence type="ECO:0000256" key="2">
    <source>
        <dbReference type="ARBA" id="ARBA00035108"/>
    </source>
</evidence>
<evidence type="ECO:0000256" key="3">
    <source>
        <dbReference type="ARBA" id="ARBA00035643"/>
    </source>
</evidence>
<organism evidence="4 5">
    <name type="scientific">Streptomyces telluris</name>
    <dbReference type="NCBI Taxonomy" id="2720021"/>
    <lineage>
        <taxon>Bacteria</taxon>
        <taxon>Bacillati</taxon>
        <taxon>Actinomycetota</taxon>
        <taxon>Actinomycetes</taxon>
        <taxon>Kitasatosporales</taxon>
        <taxon>Streptomycetaceae</taxon>
        <taxon>Streptomyces</taxon>
    </lineage>
</organism>
<dbReference type="EMBL" id="JANIID010000017">
    <property type="protein sequence ID" value="MCQ8771883.1"/>
    <property type="molecule type" value="Genomic_DNA"/>
</dbReference>
<dbReference type="PANTHER" id="PTHR36852:SF1">
    <property type="entry name" value="PROTEIN GVPL 2"/>
    <property type="match status" value="1"/>
</dbReference>
<sequence>MPVYVYAITTADHPLRLDGVSGVGDPPAELYAIGDDSLRAVVSEAPEDLAAGRRDLEAHHAVQESLWADGSTLPLSFGFVAPDEDTVRAVLRERAEQFTRGLAEVSGRVEFNVKAVGNEEAVLREVLAGSEEARRLNEATRDGGGAYEDRLALGQLVAQEVQARQEAMAAEVVEALRPLSRSEQLSPPSGRYFLNASFLVDDDKAEEFARTGAELAERCAAVAEVRVRGPLPPYSFA</sequence>
<gene>
    <name evidence="4" type="ORF">NQU55_19230</name>
</gene>
<dbReference type="Proteomes" id="UP001142374">
    <property type="component" value="Unassembled WGS sequence"/>
</dbReference>
<comment type="subcellular location">
    <subcellularLocation>
        <location evidence="2">Gas vesicle</location>
    </subcellularLocation>
</comment>
<dbReference type="PANTHER" id="PTHR36852">
    <property type="entry name" value="PROTEIN GVPL 2"/>
    <property type="match status" value="1"/>
</dbReference>
<evidence type="ECO:0000313" key="5">
    <source>
        <dbReference type="Proteomes" id="UP001142374"/>
    </source>
</evidence>
<dbReference type="AlphaFoldDB" id="A0A9X2RMH8"/>
<accession>A0A9X2RMH8</accession>